<protein>
    <submittedName>
        <fullName evidence="2">Cupin domain-containing protein</fullName>
    </submittedName>
</protein>
<sequence>MTGYTFTDAHATPWRPSTFASGVEVKDLGSSDGRSMQLVRFAPGTAFPLHTHTGPEFIYLIEGEAVQQEQRLGPGWAATAATGTVDSHFHSPGGCVFLTVYSD</sequence>
<evidence type="ECO:0000313" key="2">
    <source>
        <dbReference type="EMBL" id="MEK8052847.1"/>
    </source>
</evidence>
<feature type="domain" description="ChrR-like cupin" evidence="1">
    <location>
        <begin position="6"/>
        <end position="97"/>
    </location>
</feature>
<organism evidence="2 3">
    <name type="scientific">Pseudaquabacterium inlustre</name>
    <dbReference type="NCBI Taxonomy" id="2984192"/>
    <lineage>
        <taxon>Bacteria</taxon>
        <taxon>Pseudomonadati</taxon>
        <taxon>Pseudomonadota</taxon>
        <taxon>Betaproteobacteria</taxon>
        <taxon>Burkholderiales</taxon>
        <taxon>Sphaerotilaceae</taxon>
        <taxon>Pseudaquabacterium</taxon>
    </lineage>
</organism>
<dbReference type="InterPro" id="IPR025979">
    <property type="entry name" value="ChrR-like_cupin_dom"/>
</dbReference>
<reference evidence="2 3" key="1">
    <citation type="submission" date="2024-04" db="EMBL/GenBank/DDBJ databases">
        <title>Novel species of the genus Ideonella isolated from streams.</title>
        <authorList>
            <person name="Lu H."/>
        </authorList>
    </citation>
    <scope>NUCLEOTIDE SEQUENCE [LARGE SCALE GENOMIC DNA]</scope>
    <source>
        <strain evidence="2 3">DXS22W</strain>
    </source>
</reference>
<dbReference type="EMBL" id="JBBUTH010000010">
    <property type="protein sequence ID" value="MEK8052847.1"/>
    <property type="molecule type" value="Genomic_DNA"/>
</dbReference>
<dbReference type="Pfam" id="PF12973">
    <property type="entry name" value="Cupin_7"/>
    <property type="match status" value="1"/>
</dbReference>
<dbReference type="Proteomes" id="UP001365405">
    <property type="component" value="Unassembled WGS sequence"/>
</dbReference>
<keyword evidence="3" id="KW-1185">Reference proteome</keyword>
<comment type="caution">
    <text evidence="2">The sequence shown here is derived from an EMBL/GenBank/DDBJ whole genome shotgun (WGS) entry which is preliminary data.</text>
</comment>
<proteinExistence type="predicted"/>
<evidence type="ECO:0000259" key="1">
    <source>
        <dbReference type="Pfam" id="PF12973"/>
    </source>
</evidence>
<dbReference type="RefSeq" id="WP_341412577.1">
    <property type="nucleotide sequence ID" value="NZ_JBBUTH010000010.1"/>
</dbReference>
<accession>A0ABU9CQK9</accession>
<evidence type="ECO:0000313" key="3">
    <source>
        <dbReference type="Proteomes" id="UP001365405"/>
    </source>
</evidence>
<name>A0ABU9CQK9_9BURK</name>
<dbReference type="InterPro" id="IPR014710">
    <property type="entry name" value="RmlC-like_jellyroll"/>
</dbReference>
<gene>
    <name evidence="2" type="ORF">AACH10_21530</name>
</gene>
<dbReference type="InterPro" id="IPR011051">
    <property type="entry name" value="RmlC_Cupin_sf"/>
</dbReference>
<dbReference type="SUPFAM" id="SSF51182">
    <property type="entry name" value="RmlC-like cupins"/>
    <property type="match status" value="1"/>
</dbReference>
<dbReference type="Gene3D" id="2.60.120.10">
    <property type="entry name" value="Jelly Rolls"/>
    <property type="match status" value="1"/>
</dbReference>